<reference evidence="2 3" key="1">
    <citation type="journal article" date="2014" name="Int. J. Syst. Evol. Microbiol.">
        <title>Complete genome sequence of Corynebacterium casei LMG S-19264T (=DSM 44701T), isolated from a smear-ripened cheese.</title>
        <authorList>
            <consortium name="US DOE Joint Genome Institute (JGI-PGF)"/>
            <person name="Walter F."/>
            <person name="Albersmeier A."/>
            <person name="Kalinowski J."/>
            <person name="Ruckert C."/>
        </authorList>
    </citation>
    <scope>NUCLEOTIDE SEQUENCE [LARGE SCALE GENOMIC DNA]</scope>
    <source>
        <strain evidence="2 3">CGMCC 1.9161</strain>
    </source>
</reference>
<keyword evidence="3" id="KW-1185">Reference proteome</keyword>
<dbReference type="InterPro" id="IPR038125">
    <property type="entry name" value="HTHP_sf"/>
</dbReference>
<organism evidence="2 3">
    <name type="scientific">Salinarimonas ramus</name>
    <dbReference type="NCBI Taxonomy" id="690164"/>
    <lineage>
        <taxon>Bacteria</taxon>
        <taxon>Pseudomonadati</taxon>
        <taxon>Pseudomonadota</taxon>
        <taxon>Alphaproteobacteria</taxon>
        <taxon>Hyphomicrobiales</taxon>
        <taxon>Salinarimonadaceae</taxon>
        <taxon>Salinarimonas</taxon>
    </lineage>
</organism>
<dbReference type="InterPro" id="IPR021111">
    <property type="entry name" value="Hexamer_Tyr-coord_heme_pr_HTHP"/>
</dbReference>
<evidence type="ECO:0008006" key="4">
    <source>
        <dbReference type="Google" id="ProtNLM"/>
    </source>
</evidence>
<accession>A0A917QIJ9</accession>
<proteinExistence type="predicted"/>
<evidence type="ECO:0000256" key="1">
    <source>
        <dbReference type="SAM" id="SignalP"/>
    </source>
</evidence>
<dbReference type="Gene3D" id="6.10.80.10">
    <property type="entry name" value="Hexameric tyrosine-coordinated heme protein (HTHP)"/>
    <property type="match status" value="1"/>
</dbReference>
<evidence type="ECO:0000313" key="2">
    <source>
        <dbReference type="EMBL" id="GGK51491.1"/>
    </source>
</evidence>
<dbReference type="AlphaFoldDB" id="A0A917QIJ9"/>
<feature type="chain" id="PRO_5037594596" description="Hexameric tyrosine-coordinated heme protein (HTHP)" evidence="1">
    <location>
        <begin position="23"/>
        <end position="101"/>
    </location>
</feature>
<dbReference type="Proteomes" id="UP000600449">
    <property type="component" value="Unassembled WGS sequence"/>
</dbReference>
<comment type="caution">
    <text evidence="2">The sequence shown here is derived from an EMBL/GenBank/DDBJ whole genome shotgun (WGS) entry which is preliminary data.</text>
</comment>
<keyword evidence="1" id="KW-0732">Signal</keyword>
<sequence>MLRQTMGSALLATLLATCPAFAQDAGNEAWLPSLMTQTPQEGFDLAVTIARKAVTTTQPNTDALHALRPAYAHDPDSLIEVSGVVATYFATIAEANEYWWE</sequence>
<evidence type="ECO:0000313" key="3">
    <source>
        <dbReference type="Proteomes" id="UP000600449"/>
    </source>
</evidence>
<dbReference type="Pfam" id="PF11534">
    <property type="entry name" value="HTHP"/>
    <property type="match status" value="1"/>
</dbReference>
<gene>
    <name evidence="2" type="ORF">GCM10011322_43140</name>
</gene>
<feature type="signal peptide" evidence="1">
    <location>
        <begin position="1"/>
        <end position="22"/>
    </location>
</feature>
<dbReference type="RefSeq" id="WP_244645628.1">
    <property type="nucleotide sequence ID" value="NZ_BMMF01000015.1"/>
</dbReference>
<name>A0A917QIJ9_9HYPH</name>
<protein>
    <recommendedName>
        <fullName evidence="4">Hexameric tyrosine-coordinated heme protein (HTHP)</fullName>
    </recommendedName>
</protein>
<dbReference type="EMBL" id="BMMF01000015">
    <property type="protein sequence ID" value="GGK51491.1"/>
    <property type="molecule type" value="Genomic_DNA"/>
</dbReference>